<dbReference type="Proteomes" id="UP000284547">
    <property type="component" value="Unassembled WGS sequence"/>
</dbReference>
<protein>
    <recommendedName>
        <fullName evidence="13">Nickel/cobalt efflux system</fullName>
    </recommendedName>
</protein>
<evidence type="ECO:0000256" key="10">
    <source>
        <dbReference type="ARBA" id="ARBA00023112"/>
    </source>
</evidence>
<feature type="transmembrane region" description="Helical" evidence="13">
    <location>
        <begin position="136"/>
        <end position="158"/>
    </location>
</feature>
<evidence type="ECO:0000256" key="4">
    <source>
        <dbReference type="ARBA" id="ARBA00022448"/>
    </source>
</evidence>
<evidence type="ECO:0000256" key="3">
    <source>
        <dbReference type="ARBA" id="ARBA00022426"/>
    </source>
</evidence>
<keyword evidence="7 13" id="KW-0812">Transmembrane</keyword>
<keyword evidence="15" id="KW-1185">Reference proteome</keyword>
<comment type="function">
    <text evidence="1">Efflux system for nickel and cobalt.</text>
</comment>
<dbReference type="GO" id="GO:0046583">
    <property type="term" value="F:monoatomic cation efflux transmembrane transporter activity"/>
    <property type="evidence" value="ECO:0007669"/>
    <property type="project" value="TreeGrafter"/>
</dbReference>
<evidence type="ECO:0000256" key="1">
    <source>
        <dbReference type="ARBA" id="ARBA00002510"/>
    </source>
</evidence>
<dbReference type="GO" id="GO:0010045">
    <property type="term" value="P:response to nickel cation"/>
    <property type="evidence" value="ECO:0007669"/>
    <property type="project" value="TreeGrafter"/>
</dbReference>
<keyword evidence="10" id="KW-0921">Nickel transport</keyword>
<sequence>MTGVWRGLALVGLGIALLLAVLWVSGVTEPLAAWAAGQQRAVQEALAQAVRALRGGQPGAWSALLAVCFAYGFFHAVGPGHGKAVIGGYGMARRVRLPVLAGLALASSLAQAAVAVVLVAGGAYVLGWTRPQMEDFAGTAMMPVSHGLIAGLGLWLVWRGARGLAARRAEGAVGHDHHGHHHHHQDEACGCGHAHGPSVEQVAQVTSARDAAVLIGAIALRPCSGALFLLILTFAMGIGWAGVAGTFAMGLGTAAVTVMVAGLAFWAREGALAALPGAGLARFLPGVELAAGAVIAAVSLMLLAGSL</sequence>
<evidence type="ECO:0000256" key="5">
    <source>
        <dbReference type="ARBA" id="ARBA00022475"/>
    </source>
</evidence>
<keyword evidence="11 13" id="KW-0472">Membrane</keyword>
<evidence type="ECO:0000313" key="15">
    <source>
        <dbReference type="Proteomes" id="UP000284547"/>
    </source>
</evidence>
<evidence type="ECO:0000256" key="6">
    <source>
        <dbReference type="ARBA" id="ARBA00022596"/>
    </source>
</evidence>
<dbReference type="PANTHER" id="PTHR40659:SF1">
    <property type="entry name" value="NICKEL_COBALT EFFLUX SYSTEM RCNA"/>
    <property type="match status" value="1"/>
</dbReference>
<evidence type="ECO:0000256" key="9">
    <source>
        <dbReference type="ARBA" id="ARBA00023065"/>
    </source>
</evidence>
<dbReference type="GO" id="GO:0006824">
    <property type="term" value="P:cobalt ion transport"/>
    <property type="evidence" value="ECO:0007669"/>
    <property type="project" value="UniProtKB-KW"/>
</dbReference>
<keyword evidence="6" id="KW-0533">Nickel</keyword>
<feature type="transmembrane region" description="Helical" evidence="13">
    <location>
        <begin position="247"/>
        <end position="267"/>
    </location>
</feature>
<organism evidence="14 15">
    <name type="scientific">Pseudotabrizicola alkalilacus</name>
    <dbReference type="NCBI Taxonomy" id="2305252"/>
    <lineage>
        <taxon>Bacteria</taxon>
        <taxon>Pseudomonadati</taxon>
        <taxon>Pseudomonadota</taxon>
        <taxon>Alphaproteobacteria</taxon>
        <taxon>Rhodobacterales</taxon>
        <taxon>Paracoccaceae</taxon>
        <taxon>Pseudotabrizicola</taxon>
    </lineage>
</organism>
<name>A0A411Z8G3_9RHOB</name>
<feature type="transmembrane region" description="Helical" evidence="13">
    <location>
        <begin position="218"/>
        <end position="241"/>
    </location>
</feature>
<gene>
    <name evidence="14" type="ORF">D1012_01985</name>
</gene>
<dbReference type="GO" id="GO:0005886">
    <property type="term" value="C:plasma membrane"/>
    <property type="evidence" value="ECO:0007669"/>
    <property type="project" value="UniProtKB-SubCell"/>
</dbReference>
<keyword evidence="4 13" id="KW-0813">Transport</keyword>
<dbReference type="InterPro" id="IPR051224">
    <property type="entry name" value="NiCoT_RcnA"/>
</dbReference>
<evidence type="ECO:0000256" key="11">
    <source>
        <dbReference type="ARBA" id="ARBA00023136"/>
    </source>
</evidence>
<accession>A0A411Z8G3</accession>
<keyword evidence="3" id="KW-0171">Cobalt transport</keyword>
<dbReference type="GO" id="GO:0015099">
    <property type="term" value="F:nickel cation transmembrane transporter activity"/>
    <property type="evidence" value="ECO:0007669"/>
    <property type="project" value="UniProtKB-UniRule"/>
</dbReference>
<evidence type="ECO:0000256" key="12">
    <source>
        <dbReference type="ARBA" id="ARBA00023285"/>
    </source>
</evidence>
<keyword evidence="8 13" id="KW-1133">Transmembrane helix</keyword>
<feature type="transmembrane region" description="Helical" evidence="13">
    <location>
        <begin position="59"/>
        <end position="78"/>
    </location>
</feature>
<dbReference type="InterPro" id="IPR011541">
    <property type="entry name" value="Ni/Co_transpt_high_affinity"/>
</dbReference>
<dbReference type="EMBL" id="QWEY01000001">
    <property type="protein sequence ID" value="RGP39305.1"/>
    <property type="molecule type" value="Genomic_DNA"/>
</dbReference>
<keyword evidence="5" id="KW-1003">Cell membrane</keyword>
<proteinExistence type="inferred from homology"/>
<evidence type="ECO:0000256" key="13">
    <source>
        <dbReference type="RuleBase" id="RU362101"/>
    </source>
</evidence>
<dbReference type="PANTHER" id="PTHR40659">
    <property type="entry name" value="NICKEL/COBALT EFFLUX SYSTEM RCNA"/>
    <property type="match status" value="1"/>
</dbReference>
<dbReference type="AlphaFoldDB" id="A0A411Z8G3"/>
<comment type="similarity">
    <text evidence="13">Belongs to the NiCoT transporter (TC 2.A.52) family.</text>
</comment>
<dbReference type="GO" id="GO:0032025">
    <property type="term" value="P:response to cobalt ion"/>
    <property type="evidence" value="ECO:0007669"/>
    <property type="project" value="TreeGrafter"/>
</dbReference>
<dbReference type="OrthoDB" id="9812956at2"/>
<comment type="subcellular location">
    <subcellularLocation>
        <location evidence="2 13">Cell membrane</location>
        <topology evidence="2 13">Multi-pass membrane protein</topology>
    </subcellularLocation>
</comment>
<evidence type="ECO:0000256" key="2">
    <source>
        <dbReference type="ARBA" id="ARBA00004651"/>
    </source>
</evidence>
<evidence type="ECO:0000313" key="14">
    <source>
        <dbReference type="EMBL" id="RGP39305.1"/>
    </source>
</evidence>
<dbReference type="Pfam" id="PF03824">
    <property type="entry name" value="NicO"/>
    <property type="match status" value="1"/>
</dbReference>
<comment type="caution">
    <text evidence="14">The sequence shown here is derived from an EMBL/GenBank/DDBJ whole genome shotgun (WGS) entry which is preliminary data.</text>
</comment>
<keyword evidence="12" id="KW-0170">Cobalt</keyword>
<evidence type="ECO:0000256" key="7">
    <source>
        <dbReference type="ARBA" id="ARBA00022692"/>
    </source>
</evidence>
<feature type="transmembrane region" description="Helical" evidence="13">
    <location>
        <begin position="99"/>
        <end position="124"/>
    </location>
</feature>
<keyword evidence="9" id="KW-0406">Ion transport</keyword>
<evidence type="ECO:0000256" key="8">
    <source>
        <dbReference type="ARBA" id="ARBA00022989"/>
    </source>
</evidence>
<reference evidence="14 15" key="1">
    <citation type="submission" date="2018-08" db="EMBL/GenBank/DDBJ databases">
        <title>Flavobacterium tibetense sp. nov., isolated from a wetland YonghuCo on Tibetan Plateau.</title>
        <authorList>
            <person name="Phurbu D."/>
            <person name="Lu H."/>
            <person name="Xing P."/>
        </authorList>
    </citation>
    <scope>NUCLEOTIDE SEQUENCE [LARGE SCALE GENOMIC DNA]</scope>
    <source>
        <strain evidence="14 15">DJC</strain>
    </source>
</reference>
<feature type="transmembrane region" description="Helical" evidence="13">
    <location>
        <begin position="279"/>
        <end position="304"/>
    </location>
</feature>